<sequence>MWPPDCAVLSESSKAPSTPSIDKSGSKIKLVSSLTHRLTRFFSGIKRRVGRRGHGHGQRRLSQVPNSVMANSSPHSGNTTFAAPSYGRFSEKLTAAFSCNTNSGSTILRGGSDSELPTFQNVSSLSPCVDAPFGSRTPPGALSPLVQSPNLLHDGFPFDTIRLHLQPRSLPPNHHNLTTNTDDLTAAAAHPEGTTSSRCRNSHAQLSLMQEVLAPAVMVLDPHSTDAVSPQTRSIRSKQPFSMYENTSSPQSSHIAVTPPAFFKCLIGDHQTDCDLTPPPPPPSVLQSQPSPLQPLQFLAANPASSSGQKTECTTAVAGATREAAAAPLGDERWTAWETFSTAAAATAATTAAATASATNLKLMPARGSCSLIHFGRESTRTQHHSQPYITCTASHSGNPKQQQLFTAVKRSKLPAEDGTTCIIQSPGRTPSGGSPISICLSDHEVLQQKPVQPYD</sequence>
<evidence type="ECO:0000313" key="3">
    <source>
        <dbReference type="Proteomes" id="UP000747399"/>
    </source>
</evidence>
<protein>
    <submittedName>
        <fullName evidence="2">Uncharacterized protein</fullName>
    </submittedName>
</protein>
<dbReference type="Proteomes" id="UP000747399">
    <property type="component" value="Unassembled WGS sequence"/>
</dbReference>
<organism evidence="2 3">
    <name type="scientific">Volvox africanus</name>
    <dbReference type="NCBI Taxonomy" id="51714"/>
    <lineage>
        <taxon>Eukaryota</taxon>
        <taxon>Viridiplantae</taxon>
        <taxon>Chlorophyta</taxon>
        <taxon>core chlorophytes</taxon>
        <taxon>Chlorophyceae</taxon>
        <taxon>CS clade</taxon>
        <taxon>Chlamydomonadales</taxon>
        <taxon>Volvocaceae</taxon>
        <taxon>Volvox</taxon>
    </lineage>
</organism>
<accession>A0A8J4F938</accession>
<comment type="caution">
    <text evidence="2">The sequence shown here is derived from an EMBL/GenBank/DDBJ whole genome shotgun (WGS) entry which is preliminary data.</text>
</comment>
<feature type="non-terminal residue" evidence="2">
    <location>
        <position position="456"/>
    </location>
</feature>
<dbReference type="EMBL" id="BNCO01000045">
    <property type="protein sequence ID" value="GIL61453.1"/>
    <property type="molecule type" value="Genomic_DNA"/>
</dbReference>
<feature type="region of interest" description="Disordered" evidence="1">
    <location>
        <begin position="224"/>
        <end position="255"/>
    </location>
</feature>
<evidence type="ECO:0000256" key="1">
    <source>
        <dbReference type="SAM" id="MobiDB-lite"/>
    </source>
</evidence>
<evidence type="ECO:0000313" key="2">
    <source>
        <dbReference type="EMBL" id="GIL61453.1"/>
    </source>
</evidence>
<reference evidence="2" key="1">
    <citation type="journal article" date="2021" name="Proc. Natl. Acad. Sci. U.S.A.">
        <title>Three genomes in the algal genus Volvox reveal the fate of a haploid sex-determining region after a transition to homothallism.</title>
        <authorList>
            <person name="Yamamoto K."/>
            <person name="Hamaji T."/>
            <person name="Kawai-Toyooka H."/>
            <person name="Matsuzaki R."/>
            <person name="Takahashi F."/>
            <person name="Nishimura Y."/>
            <person name="Kawachi M."/>
            <person name="Noguchi H."/>
            <person name="Minakuchi Y."/>
            <person name="Umen J.G."/>
            <person name="Toyoda A."/>
            <person name="Nozaki H."/>
        </authorList>
    </citation>
    <scope>NUCLEOTIDE SEQUENCE</scope>
    <source>
        <strain evidence="2">NIES-3780</strain>
    </source>
</reference>
<feature type="compositionally biased region" description="Polar residues" evidence="1">
    <location>
        <begin position="226"/>
        <end position="255"/>
    </location>
</feature>
<dbReference type="AlphaFoldDB" id="A0A8J4F938"/>
<proteinExistence type="predicted"/>
<gene>
    <name evidence="2" type="ORF">Vafri_15895</name>
</gene>
<keyword evidence="3" id="KW-1185">Reference proteome</keyword>
<name>A0A8J4F938_9CHLO</name>